<proteinExistence type="predicted"/>
<evidence type="ECO:0000313" key="2">
    <source>
        <dbReference type="EMBL" id="VFB05287.1"/>
    </source>
</evidence>
<evidence type="ECO:0000256" key="1">
    <source>
        <dbReference type="SAM" id="SignalP"/>
    </source>
</evidence>
<reference evidence="2 3" key="1">
    <citation type="submission" date="2019-02" db="EMBL/GenBank/DDBJ databases">
        <authorList>
            <consortium name="Pathogen Informatics"/>
        </authorList>
    </citation>
    <scope>NUCLEOTIDE SEQUENCE [LARGE SCALE GENOMIC DNA]</scope>
    <source>
        <strain evidence="2 3">3012STDY6944375</strain>
    </source>
</reference>
<dbReference type="EMBL" id="LR215974">
    <property type="protein sequence ID" value="VFB05287.1"/>
    <property type="molecule type" value="Genomic_DNA"/>
</dbReference>
<accession>A0A4U8WFQ3</accession>
<dbReference type="AlphaFoldDB" id="A0A4U8WFQ3"/>
<dbReference type="RefSeq" id="WP_130915257.1">
    <property type="nucleotide sequence ID" value="NZ_LR215974.1"/>
</dbReference>
<feature type="chain" id="PRO_5020748160" evidence="1">
    <location>
        <begin position="19"/>
        <end position="341"/>
    </location>
</feature>
<keyword evidence="1" id="KW-0732">Signal</keyword>
<dbReference type="Proteomes" id="UP000290013">
    <property type="component" value="Chromosome"/>
</dbReference>
<dbReference type="KEGG" id="ctai:NCTC12078_03350"/>
<sequence length="341" mass="37729">MNKLFVFSLLALSFFCSAQVSFTSWINSYMQINSYNGNNNPEAFTATFAANGNLNMPYWKLSAKLKQNITSENGQYTIPGNKLSFQPVSTSGQAEPNPIPTISQIGAPLNVFLQENTEVFLVPQSNAPFYNMPSKPNGYYNLQIKYGLTLIGGAYLGGYPSWTKFFAPVEFTAYDQHNNIIGRMNHTFQIQIGTLSGTPPVQQEFSLKINTNASNGLLEFKSMQDYNEGKSVTYTNGMQVTSNTNFQIKVKSLQSNLTSSTGDTIPVNAIRLVLQSSNLANQAVFPISLSTANQIIAKGNTSQAATYSYDIKYFTLPQDELLINAKPQNYSTTLQYEITPQ</sequence>
<organism evidence="2 3">
    <name type="scientific">Chryseobacterium taihuense</name>
    <dbReference type="NCBI Taxonomy" id="1141221"/>
    <lineage>
        <taxon>Bacteria</taxon>
        <taxon>Pseudomonadati</taxon>
        <taxon>Bacteroidota</taxon>
        <taxon>Flavobacteriia</taxon>
        <taxon>Flavobacteriales</taxon>
        <taxon>Weeksellaceae</taxon>
        <taxon>Chryseobacterium group</taxon>
        <taxon>Chryseobacterium</taxon>
    </lineage>
</organism>
<protein>
    <submittedName>
        <fullName evidence="2">Uncharacterized protein</fullName>
    </submittedName>
</protein>
<gene>
    <name evidence="2" type="ORF">NCTC12078_03350</name>
</gene>
<evidence type="ECO:0000313" key="3">
    <source>
        <dbReference type="Proteomes" id="UP000290013"/>
    </source>
</evidence>
<feature type="signal peptide" evidence="1">
    <location>
        <begin position="1"/>
        <end position="18"/>
    </location>
</feature>
<name>A0A4U8WFQ3_9FLAO</name>